<sequence length="70" mass="8434">MKDAKTGIKNFMTKFLTHEVFYIVDLKKLVPLCWRLADFTPLESSTRFVWQHNILQEHLPGFLLHYCYIF</sequence>
<dbReference type="Proteomes" id="UP000179023">
    <property type="component" value="Unassembled WGS sequence"/>
</dbReference>
<dbReference type="AlphaFoldDB" id="A0A1G2KHF5"/>
<protein>
    <submittedName>
        <fullName evidence="1">Uncharacterized protein</fullName>
    </submittedName>
</protein>
<evidence type="ECO:0000313" key="1">
    <source>
        <dbReference type="EMBL" id="OGZ98874.1"/>
    </source>
</evidence>
<proteinExistence type="predicted"/>
<dbReference type="EMBL" id="MHQI01000054">
    <property type="protein sequence ID" value="OGZ98874.1"/>
    <property type="molecule type" value="Genomic_DNA"/>
</dbReference>
<organism evidence="1 2">
    <name type="scientific">Candidatus Sungbacteria bacterium RIFCSPHIGHO2_02_FULL_47_11</name>
    <dbReference type="NCBI Taxonomy" id="1802270"/>
    <lineage>
        <taxon>Bacteria</taxon>
        <taxon>Candidatus Sungiibacteriota</taxon>
    </lineage>
</organism>
<reference evidence="1 2" key="1">
    <citation type="journal article" date="2016" name="Nat. Commun.">
        <title>Thousands of microbial genomes shed light on interconnected biogeochemical processes in an aquifer system.</title>
        <authorList>
            <person name="Anantharaman K."/>
            <person name="Brown C.T."/>
            <person name="Hug L.A."/>
            <person name="Sharon I."/>
            <person name="Castelle C.J."/>
            <person name="Probst A.J."/>
            <person name="Thomas B.C."/>
            <person name="Singh A."/>
            <person name="Wilkins M.J."/>
            <person name="Karaoz U."/>
            <person name="Brodie E.L."/>
            <person name="Williams K.H."/>
            <person name="Hubbard S.S."/>
            <person name="Banfield J.F."/>
        </authorList>
    </citation>
    <scope>NUCLEOTIDE SEQUENCE [LARGE SCALE GENOMIC DNA]</scope>
</reference>
<gene>
    <name evidence="1" type="ORF">A3C07_04750</name>
</gene>
<evidence type="ECO:0000313" key="2">
    <source>
        <dbReference type="Proteomes" id="UP000179023"/>
    </source>
</evidence>
<accession>A0A1G2KHF5</accession>
<comment type="caution">
    <text evidence="1">The sequence shown here is derived from an EMBL/GenBank/DDBJ whole genome shotgun (WGS) entry which is preliminary data.</text>
</comment>
<name>A0A1G2KHF5_9BACT</name>